<reference evidence="1" key="1">
    <citation type="submission" date="2019-08" db="EMBL/GenBank/DDBJ databases">
        <title>The genome of the North American firefly Photinus pyralis.</title>
        <authorList>
            <consortium name="Photinus pyralis genome working group"/>
            <person name="Fallon T.R."/>
            <person name="Sander Lower S.E."/>
            <person name="Weng J.-K."/>
        </authorList>
    </citation>
    <scope>NUCLEOTIDE SEQUENCE</scope>
    <source>
        <strain evidence="1">TRF0915ILg1</strain>
        <tissue evidence="1">Whole body</tissue>
    </source>
</reference>
<proteinExistence type="predicted"/>
<dbReference type="PANTHER" id="PTHR47331:SF5">
    <property type="entry name" value="RIBONUCLEASE H"/>
    <property type="match status" value="1"/>
</dbReference>
<gene>
    <name evidence="1" type="ORF">ILUMI_09195</name>
</gene>
<accession>A0A8K0D0G1</accession>
<dbReference type="EMBL" id="VTPC01004581">
    <property type="protein sequence ID" value="KAF2896979.1"/>
    <property type="molecule type" value="Genomic_DNA"/>
</dbReference>
<evidence type="ECO:0008006" key="3">
    <source>
        <dbReference type="Google" id="ProtNLM"/>
    </source>
</evidence>
<dbReference type="Proteomes" id="UP000801492">
    <property type="component" value="Unassembled WGS sequence"/>
</dbReference>
<comment type="caution">
    <text evidence="1">The sequence shown here is derived from an EMBL/GenBank/DDBJ whole genome shotgun (WGS) entry which is preliminary data.</text>
</comment>
<sequence length="368" mass="42329">MIPNSRAADLVNSFPPTSQNYDKVINSLKTRFGKDELLVEVYVRELLTLVISKAIKSNEQIPLSKIYDKLEAQLRALESLGVTKDKCAAMLYPLVESSLPEKLIQTWQRQATAIKSDNIEERLTKLTEFLQSEVENEERLRMAVNRFNLNDNNKKLGKKKITSINEVDIPIANGLLTRESKNVNQSTKNYLCIFCREEHRSLRCGKAKQMPLEEKWSIVKERNCCFNCLILGHNTQACKFNSKCQWCGKKHSILLCREILNKDKSLRETTSEDLNKHNKEANLANALLIPEVCLQTIRVILKNDNKERIVRAIMDSGPQRSYISKQAAEEMEYQLHCENRVVHLLFGETSTKPQNHQGYLIHLKSLDN</sequence>
<dbReference type="PANTHER" id="PTHR47331">
    <property type="entry name" value="PHD-TYPE DOMAIN-CONTAINING PROTEIN"/>
    <property type="match status" value="1"/>
</dbReference>
<evidence type="ECO:0000313" key="1">
    <source>
        <dbReference type="EMBL" id="KAF2896979.1"/>
    </source>
</evidence>
<organism evidence="1 2">
    <name type="scientific">Ignelater luminosus</name>
    <name type="common">Cucubano</name>
    <name type="synonym">Pyrophorus luminosus</name>
    <dbReference type="NCBI Taxonomy" id="2038154"/>
    <lineage>
        <taxon>Eukaryota</taxon>
        <taxon>Metazoa</taxon>
        <taxon>Ecdysozoa</taxon>
        <taxon>Arthropoda</taxon>
        <taxon>Hexapoda</taxon>
        <taxon>Insecta</taxon>
        <taxon>Pterygota</taxon>
        <taxon>Neoptera</taxon>
        <taxon>Endopterygota</taxon>
        <taxon>Coleoptera</taxon>
        <taxon>Polyphaga</taxon>
        <taxon>Elateriformia</taxon>
        <taxon>Elateroidea</taxon>
        <taxon>Elateridae</taxon>
        <taxon>Agrypninae</taxon>
        <taxon>Pyrophorini</taxon>
        <taxon>Ignelater</taxon>
    </lineage>
</organism>
<dbReference type="AlphaFoldDB" id="A0A8K0D0G1"/>
<dbReference type="OrthoDB" id="416987at2759"/>
<keyword evidence="2" id="KW-1185">Reference proteome</keyword>
<dbReference type="InterPro" id="IPR005312">
    <property type="entry name" value="DUF1759"/>
</dbReference>
<dbReference type="Pfam" id="PF03564">
    <property type="entry name" value="DUF1759"/>
    <property type="match status" value="1"/>
</dbReference>
<evidence type="ECO:0000313" key="2">
    <source>
        <dbReference type="Proteomes" id="UP000801492"/>
    </source>
</evidence>
<name>A0A8K0D0G1_IGNLU</name>
<protein>
    <recommendedName>
        <fullName evidence="3">Peptidase aspartic putative domain-containing protein</fullName>
    </recommendedName>
</protein>